<organism evidence="1 2">
    <name type="scientific">Streptomyces globisporus</name>
    <dbReference type="NCBI Taxonomy" id="1908"/>
    <lineage>
        <taxon>Bacteria</taxon>
        <taxon>Bacillati</taxon>
        <taxon>Actinomycetota</taxon>
        <taxon>Actinomycetes</taxon>
        <taxon>Kitasatosporales</taxon>
        <taxon>Streptomycetaceae</taxon>
        <taxon>Streptomyces</taxon>
    </lineage>
</organism>
<evidence type="ECO:0000313" key="2">
    <source>
        <dbReference type="Proteomes" id="UP001154015"/>
    </source>
</evidence>
<keyword evidence="1" id="KW-0456">Lyase</keyword>
<keyword evidence="2" id="KW-1185">Reference proteome</keyword>
<dbReference type="EC" id="4.1.3.30" evidence="1"/>
<dbReference type="RefSeq" id="WP_318575667.1">
    <property type="nucleotide sequence ID" value="NZ_CAKXYP010000033.1"/>
</dbReference>
<protein>
    <submittedName>
        <fullName evidence="1">Methylisocitrate lyase (EC)</fullName>
        <ecNumber evidence="1">4.1.3.30</ecNumber>
    </submittedName>
</protein>
<gene>
    <name evidence="1" type="ORF">SGL43_07202</name>
</gene>
<evidence type="ECO:0000313" key="1">
    <source>
        <dbReference type="EMBL" id="CAH9420145.1"/>
    </source>
</evidence>
<dbReference type="EMBL" id="CAKXYP010000033">
    <property type="protein sequence ID" value="CAH9420145.1"/>
    <property type="molecule type" value="Genomic_DNA"/>
</dbReference>
<comment type="caution">
    <text evidence="1">The sequence shown here is derived from an EMBL/GenBank/DDBJ whole genome shotgun (WGS) entry which is preliminary data.</text>
</comment>
<dbReference type="GO" id="GO:0046421">
    <property type="term" value="F:methylisocitrate lyase activity"/>
    <property type="evidence" value="ECO:0007669"/>
    <property type="project" value="UniProtKB-EC"/>
</dbReference>
<reference evidence="1" key="1">
    <citation type="submission" date="2022-03" db="EMBL/GenBank/DDBJ databases">
        <authorList>
            <person name="Leyn A S."/>
        </authorList>
    </citation>
    <scope>NUCLEOTIDE SEQUENCE</scope>
    <source>
        <strain evidence="1">Streptomyces globisporus 4-3</strain>
    </source>
</reference>
<dbReference type="Proteomes" id="UP001154015">
    <property type="component" value="Unassembled WGS sequence"/>
</dbReference>
<proteinExistence type="predicted"/>
<name>A0ABM9H927_STRGL</name>
<sequence length="74" mass="8378">MVPARGPHRPGLRPHRPYGRHRELGYLLLVVPPNLQRAMITAVLRTLEAINRDRDSGAVRERIVRTAEYLAIGS</sequence>
<accession>A0ABM9H927</accession>